<evidence type="ECO:0000313" key="2">
    <source>
        <dbReference type="EMBL" id="CAK9173578.1"/>
    </source>
</evidence>
<feature type="domain" description="Reverse transcriptase Ty1/copia-type" evidence="1">
    <location>
        <begin position="3"/>
        <end position="172"/>
    </location>
</feature>
<name>A0ABC8TZR7_9AQUA</name>
<comment type="caution">
    <text evidence="2">The sequence shown here is derived from an EMBL/GenBank/DDBJ whole genome shotgun (WGS) entry which is preliminary data.</text>
</comment>
<reference evidence="2 3" key="1">
    <citation type="submission" date="2024-02" db="EMBL/GenBank/DDBJ databases">
        <authorList>
            <person name="Vignale AGUSTIN F."/>
            <person name="Sosa J E."/>
            <person name="Modenutti C."/>
        </authorList>
    </citation>
    <scope>NUCLEOTIDE SEQUENCE [LARGE SCALE GENOMIC DNA]</scope>
</reference>
<evidence type="ECO:0000313" key="3">
    <source>
        <dbReference type="Proteomes" id="UP001642360"/>
    </source>
</evidence>
<dbReference type="Proteomes" id="UP001642360">
    <property type="component" value="Unassembled WGS sequence"/>
</dbReference>
<evidence type="ECO:0000259" key="1">
    <source>
        <dbReference type="Pfam" id="PF07727"/>
    </source>
</evidence>
<sequence length="173" mass="19291">MTTIRIVIAVTAVRQWSLSQMDVKNVFLQGDLFEEVYITPPLGLPCSPGYVCKLHKALYGLKQALRAWFAKFSSVIYDLGFCASDHDSALFLRSTSSGFILLLLYVDDMIITGDDNVGVQLLKIQLQDYFEMKDLGPLQYFLGIEVSSSPKGYLLSQSKYASDVIQRAGLTDT</sequence>
<proteinExistence type="predicted"/>
<gene>
    <name evidence="2" type="ORF">ILEXP_LOCUS43312</name>
</gene>
<keyword evidence="3" id="KW-1185">Reference proteome</keyword>
<dbReference type="EMBL" id="CAUOFW020006169">
    <property type="protein sequence ID" value="CAK9173578.1"/>
    <property type="molecule type" value="Genomic_DNA"/>
</dbReference>
<protein>
    <recommendedName>
        <fullName evidence="1">Reverse transcriptase Ty1/copia-type domain-containing protein</fullName>
    </recommendedName>
</protein>
<dbReference type="Pfam" id="PF07727">
    <property type="entry name" value="RVT_2"/>
    <property type="match status" value="1"/>
</dbReference>
<dbReference type="InterPro" id="IPR013103">
    <property type="entry name" value="RVT_2"/>
</dbReference>
<accession>A0ABC8TZR7</accession>
<dbReference type="InterPro" id="IPR043502">
    <property type="entry name" value="DNA/RNA_pol_sf"/>
</dbReference>
<dbReference type="SUPFAM" id="SSF56672">
    <property type="entry name" value="DNA/RNA polymerases"/>
    <property type="match status" value="1"/>
</dbReference>
<dbReference type="AlphaFoldDB" id="A0ABC8TZR7"/>
<organism evidence="2 3">
    <name type="scientific">Ilex paraguariensis</name>
    <name type="common">yerba mate</name>
    <dbReference type="NCBI Taxonomy" id="185542"/>
    <lineage>
        <taxon>Eukaryota</taxon>
        <taxon>Viridiplantae</taxon>
        <taxon>Streptophyta</taxon>
        <taxon>Embryophyta</taxon>
        <taxon>Tracheophyta</taxon>
        <taxon>Spermatophyta</taxon>
        <taxon>Magnoliopsida</taxon>
        <taxon>eudicotyledons</taxon>
        <taxon>Gunneridae</taxon>
        <taxon>Pentapetalae</taxon>
        <taxon>asterids</taxon>
        <taxon>campanulids</taxon>
        <taxon>Aquifoliales</taxon>
        <taxon>Aquifoliaceae</taxon>
        <taxon>Ilex</taxon>
    </lineage>
</organism>